<name>A0A4Q9VT26_9HYPH</name>
<dbReference type="EMBL" id="SJFN01000009">
    <property type="protein sequence ID" value="TBW39045.1"/>
    <property type="molecule type" value="Genomic_DNA"/>
</dbReference>
<dbReference type="Proteomes" id="UP000292781">
    <property type="component" value="Unassembled WGS sequence"/>
</dbReference>
<dbReference type="RefSeq" id="WP_131307961.1">
    <property type="nucleotide sequence ID" value="NZ_SJFN01000009.1"/>
</dbReference>
<keyword evidence="2" id="KW-1185">Reference proteome</keyword>
<protein>
    <submittedName>
        <fullName evidence="1">Uncharacterized protein</fullName>
    </submittedName>
</protein>
<organism evidence="1 2">
    <name type="scientific">Siculibacillus lacustris</name>
    <dbReference type="NCBI Taxonomy" id="1549641"/>
    <lineage>
        <taxon>Bacteria</taxon>
        <taxon>Pseudomonadati</taxon>
        <taxon>Pseudomonadota</taxon>
        <taxon>Alphaproteobacteria</taxon>
        <taxon>Hyphomicrobiales</taxon>
        <taxon>Ancalomicrobiaceae</taxon>
        <taxon>Siculibacillus</taxon>
    </lineage>
</organism>
<dbReference type="AlphaFoldDB" id="A0A4Q9VT26"/>
<evidence type="ECO:0000313" key="2">
    <source>
        <dbReference type="Proteomes" id="UP000292781"/>
    </source>
</evidence>
<evidence type="ECO:0000313" key="1">
    <source>
        <dbReference type="EMBL" id="TBW39045.1"/>
    </source>
</evidence>
<gene>
    <name evidence="1" type="ORF">EYW49_07905</name>
</gene>
<reference evidence="1 2" key="1">
    <citation type="submission" date="2019-02" db="EMBL/GenBank/DDBJ databases">
        <title>Siculibacillus lacustris gen. nov., sp. nov., a new rosette-forming bacterium isolated from a freshwater crater lake (Lake St. Ana, Romania).</title>
        <authorList>
            <person name="Felfoldi T."/>
            <person name="Marton Z."/>
            <person name="Szabo A."/>
            <person name="Mentes A."/>
            <person name="Boka K."/>
            <person name="Marialigeti K."/>
            <person name="Mathe I."/>
            <person name="Koncz M."/>
            <person name="Schumann P."/>
            <person name="Toth E."/>
        </authorList>
    </citation>
    <scope>NUCLEOTIDE SEQUENCE [LARGE SCALE GENOMIC DNA]</scope>
    <source>
        <strain evidence="1 2">SA-279</strain>
    </source>
</reference>
<proteinExistence type="predicted"/>
<accession>A0A4Q9VT26</accession>
<sequence length="76" mass="8080">MHQMFKGISMANGSSAERSTDIASSLFGRLAARFGAPSGRRLRTDTLSDERRRDIGLIDGRPTARIAERAAGGACG</sequence>
<comment type="caution">
    <text evidence="1">The sequence shown here is derived from an EMBL/GenBank/DDBJ whole genome shotgun (WGS) entry which is preliminary data.</text>
</comment>